<gene>
    <name evidence="1" type="ORF">AVEN_241322_1</name>
</gene>
<keyword evidence="2" id="KW-1185">Reference proteome</keyword>
<dbReference type="EMBL" id="BGPR01000566">
    <property type="protein sequence ID" value="GBM26666.1"/>
    <property type="molecule type" value="Genomic_DNA"/>
</dbReference>
<evidence type="ECO:0000313" key="2">
    <source>
        <dbReference type="Proteomes" id="UP000499080"/>
    </source>
</evidence>
<accession>A0A4Y2EEF8</accession>
<organism evidence="1 2">
    <name type="scientific">Araneus ventricosus</name>
    <name type="common">Orbweaver spider</name>
    <name type="synonym">Epeira ventricosa</name>
    <dbReference type="NCBI Taxonomy" id="182803"/>
    <lineage>
        <taxon>Eukaryota</taxon>
        <taxon>Metazoa</taxon>
        <taxon>Ecdysozoa</taxon>
        <taxon>Arthropoda</taxon>
        <taxon>Chelicerata</taxon>
        <taxon>Arachnida</taxon>
        <taxon>Araneae</taxon>
        <taxon>Araneomorphae</taxon>
        <taxon>Entelegynae</taxon>
        <taxon>Araneoidea</taxon>
        <taxon>Araneidae</taxon>
        <taxon>Araneus</taxon>
    </lineage>
</organism>
<proteinExistence type="predicted"/>
<protein>
    <submittedName>
        <fullName evidence="1">Uncharacterized protein</fullName>
    </submittedName>
</protein>
<comment type="caution">
    <text evidence="1">The sequence shown here is derived from an EMBL/GenBank/DDBJ whole genome shotgun (WGS) entry which is preliminary data.</text>
</comment>
<evidence type="ECO:0000313" key="1">
    <source>
        <dbReference type="EMBL" id="GBM26666.1"/>
    </source>
</evidence>
<sequence>MHTAKPASEALFEPSSYPCTPRIHFLEPMTTFNTLVSKGISESFTKQSRSARQKNSSFAPERPCLEFQEFSPLGSQRWNTRQKIICLRRSRSVCSCDF</sequence>
<reference evidence="1 2" key="1">
    <citation type="journal article" date="2019" name="Sci. Rep.">
        <title>Orb-weaving spider Araneus ventricosus genome elucidates the spidroin gene catalogue.</title>
        <authorList>
            <person name="Kono N."/>
            <person name="Nakamura H."/>
            <person name="Ohtoshi R."/>
            <person name="Moran D.A.P."/>
            <person name="Shinohara A."/>
            <person name="Yoshida Y."/>
            <person name="Fujiwara M."/>
            <person name="Mori M."/>
            <person name="Tomita M."/>
            <person name="Arakawa K."/>
        </authorList>
    </citation>
    <scope>NUCLEOTIDE SEQUENCE [LARGE SCALE GENOMIC DNA]</scope>
</reference>
<dbReference type="AlphaFoldDB" id="A0A4Y2EEF8"/>
<name>A0A4Y2EEF8_ARAVE</name>
<dbReference type="Proteomes" id="UP000499080">
    <property type="component" value="Unassembled WGS sequence"/>
</dbReference>